<name>A0A9N9IDD1_9GLOM</name>
<evidence type="ECO:0000313" key="2">
    <source>
        <dbReference type="EMBL" id="CAG8730934.1"/>
    </source>
</evidence>
<accession>A0A9N9IDD1</accession>
<evidence type="ECO:0000256" key="1">
    <source>
        <dbReference type="SAM" id="MobiDB-lite"/>
    </source>
</evidence>
<gene>
    <name evidence="2" type="ORF">CPELLU_LOCUS13487</name>
</gene>
<dbReference type="EMBL" id="CAJVQA010014426">
    <property type="protein sequence ID" value="CAG8730934.1"/>
    <property type="molecule type" value="Genomic_DNA"/>
</dbReference>
<keyword evidence="3" id="KW-1185">Reference proteome</keyword>
<feature type="region of interest" description="Disordered" evidence="1">
    <location>
        <begin position="1"/>
        <end position="58"/>
    </location>
</feature>
<dbReference type="AlphaFoldDB" id="A0A9N9IDD1"/>
<reference evidence="2" key="1">
    <citation type="submission" date="2021-06" db="EMBL/GenBank/DDBJ databases">
        <authorList>
            <person name="Kallberg Y."/>
            <person name="Tangrot J."/>
            <person name="Rosling A."/>
        </authorList>
    </citation>
    <scope>NUCLEOTIDE SEQUENCE</scope>
    <source>
        <strain evidence="2">FL966</strain>
    </source>
</reference>
<sequence>MKAHTDIEPETPQEQTADLEEETQKDNMAINEEALPSEEGDLENLTENMFAEETNTDL</sequence>
<protein>
    <submittedName>
        <fullName evidence="2">2943_t:CDS:1</fullName>
    </submittedName>
</protein>
<proteinExistence type="predicted"/>
<organism evidence="2 3">
    <name type="scientific">Cetraspora pellucida</name>
    <dbReference type="NCBI Taxonomy" id="1433469"/>
    <lineage>
        <taxon>Eukaryota</taxon>
        <taxon>Fungi</taxon>
        <taxon>Fungi incertae sedis</taxon>
        <taxon>Mucoromycota</taxon>
        <taxon>Glomeromycotina</taxon>
        <taxon>Glomeromycetes</taxon>
        <taxon>Diversisporales</taxon>
        <taxon>Gigasporaceae</taxon>
        <taxon>Cetraspora</taxon>
    </lineage>
</organism>
<dbReference type="Proteomes" id="UP000789759">
    <property type="component" value="Unassembled WGS sequence"/>
</dbReference>
<evidence type="ECO:0000313" key="3">
    <source>
        <dbReference type="Proteomes" id="UP000789759"/>
    </source>
</evidence>
<comment type="caution">
    <text evidence="2">The sequence shown here is derived from an EMBL/GenBank/DDBJ whole genome shotgun (WGS) entry which is preliminary data.</text>
</comment>
<feature type="compositionally biased region" description="Acidic residues" evidence="1">
    <location>
        <begin position="35"/>
        <end position="44"/>
    </location>
</feature>